<protein>
    <submittedName>
        <fullName evidence="1">Uncharacterized protein</fullName>
    </submittedName>
</protein>
<reference evidence="1" key="1">
    <citation type="journal article" date="2023" name="IScience">
        <title>Live-bearing cockroach genome reveals convergent evolutionary mechanisms linked to viviparity in insects and beyond.</title>
        <authorList>
            <person name="Fouks B."/>
            <person name="Harrison M.C."/>
            <person name="Mikhailova A.A."/>
            <person name="Marchal E."/>
            <person name="English S."/>
            <person name="Carruthers M."/>
            <person name="Jennings E.C."/>
            <person name="Chiamaka E.L."/>
            <person name="Frigard R.A."/>
            <person name="Pippel M."/>
            <person name="Attardo G.M."/>
            <person name="Benoit J.B."/>
            <person name="Bornberg-Bauer E."/>
            <person name="Tobe S.S."/>
        </authorList>
    </citation>
    <scope>NUCLEOTIDE SEQUENCE</scope>
    <source>
        <strain evidence="1">Stay&amp;Tobe</strain>
    </source>
</reference>
<gene>
    <name evidence="1" type="ORF">L9F63_006696</name>
</gene>
<name>A0AAD7Z9M5_DIPPU</name>
<reference evidence="1" key="2">
    <citation type="submission" date="2023-05" db="EMBL/GenBank/DDBJ databases">
        <authorList>
            <person name="Fouks B."/>
        </authorList>
    </citation>
    <scope>NUCLEOTIDE SEQUENCE</scope>
    <source>
        <strain evidence="1">Stay&amp;Tobe</strain>
        <tissue evidence="1">Testes</tissue>
    </source>
</reference>
<evidence type="ECO:0000313" key="2">
    <source>
        <dbReference type="Proteomes" id="UP001233999"/>
    </source>
</evidence>
<comment type="caution">
    <text evidence="1">The sequence shown here is derived from an EMBL/GenBank/DDBJ whole genome shotgun (WGS) entry which is preliminary data.</text>
</comment>
<dbReference type="EMBL" id="JASPKZ010009790">
    <property type="protein sequence ID" value="KAJ9576483.1"/>
    <property type="molecule type" value="Genomic_DNA"/>
</dbReference>
<organism evidence="1 2">
    <name type="scientific">Diploptera punctata</name>
    <name type="common">Pacific beetle cockroach</name>
    <dbReference type="NCBI Taxonomy" id="6984"/>
    <lineage>
        <taxon>Eukaryota</taxon>
        <taxon>Metazoa</taxon>
        <taxon>Ecdysozoa</taxon>
        <taxon>Arthropoda</taxon>
        <taxon>Hexapoda</taxon>
        <taxon>Insecta</taxon>
        <taxon>Pterygota</taxon>
        <taxon>Neoptera</taxon>
        <taxon>Polyneoptera</taxon>
        <taxon>Dictyoptera</taxon>
        <taxon>Blattodea</taxon>
        <taxon>Blaberoidea</taxon>
        <taxon>Blaberidae</taxon>
        <taxon>Diplopterinae</taxon>
        <taxon>Diploptera</taxon>
    </lineage>
</organism>
<dbReference type="Proteomes" id="UP001233999">
    <property type="component" value="Unassembled WGS sequence"/>
</dbReference>
<proteinExistence type="predicted"/>
<keyword evidence="2" id="KW-1185">Reference proteome</keyword>
<accession>A0AAD7Z9M5</accession>
<evidence type="ECO:0000313" key="1">
    <source>
        <dbReference type="EMBL" id="KAJ9576483.1"/>
    </source>
</evidence>
<sequence length="242" mass="28397">MKQRIQLLYNGTDSSTTQHEQAFIMEIQENEDINEIIIPDDTANIGEDENSPILNSALLMQNNSHHSEVQDDQCQVAEDGTVVSSDRKPVIKHRKKKIISNIDNYILPMQQKYQSVKSQTHWSGPDAIHEFLHQRKEELETLREMRRAFKLQTETLLSLQQNMLELKNCLVMQGEVLQKLLESQGQKQDETTEYQQCQVEQDDQQCHLEHEQYDHQYHLEQEQVECHLEQEHQGHLEQDIAT</sequence>
<dbReference type="AlphaFoldDB" id="A0AAD7Z9M5"/>